<reference evidence="1" key="1">
    <citation type="submission" date="2022-10" db="EMBL/GenBank/DDBJ databases">
        <authorList>
            <person name="Hyden B.L."/>
            <person name="Feng K."/>
            <person name="Yates T."/>
            <person name="Jawdy S."/>
            <person name="Smart L.B."/>
            <person name="Muchero W."/>
        </authorList>
    </citation>
    <scope>NUCLEOTIDE SEQUENCE</scope>
    <source>
        <tissue evidence="1">Shoot tip</tissue>
    </source>
</reference>
<reference evidence="1" key="2">
    <citation type="journal article" date="2023" name="Int. J. Mol. Sci.">
        <title>De Novo Assembly and Annotation of 11 Diverse Shrub Willow (Salix) Genomes Reveals Novel Gene Organization in Sex-Linked Regions.</title>
        <authorList>
            <person name="Hyden B."/>
            <person name="Feng K."/>
            <person name="Yates T.B."/>
            <person name="Jawdy S."/>
            <person name="Cereghino C."/>
            <person name="Smart L.B."/>
            <person name="Muchero W."/>
        </authorList>
    </citation>
    <scope>NUCLEOTIDE SEQUENCE</scope>
    <source>
        <tissue evidence="1">Shoot tip</tissue>
    </source>
</reference>
<evidence type="ECO:0000313" key="2">
    <source>
        <dbReference type="Proteomes" id="UP001141253"/>
    </source>
</evidence>
<proteinExistence type="predicted"/>
<gene>
    <name evidence="1" type="ORF">OIU77_001173</name>
</gene>
<organism evidence="1 2">
    <name type="scientific">Salix suchowensis</name>
    <dbReference type="NCBI Taxonomy" id="1278906"/>
    <lineage>
        <taxon>Eukaryota</taxon>
        <taxon>Viridiplantae</taxon>
        <taxon>Streptophyta</taxon>
        <taxon>Embryophyta</taxon>
        <taxon>Tracheophyta</taxon>
        <taxon>Spermatophyta</taxon>
        <taxon>Magnoliopsida</taxon>
        <taxon>eudicotyledons</taxon>
        <taxon>Gunneridae</taxon>
        <taxon>Pentapetalae</taxon>
        <taxon>rosids</taxon>
        <taxon>fabids</taxon>
        <taxon>Malpighiales</taxon>
        <taxon>Salicaceae</taxon>
        <taxon>Saliceae</taxon>
        <taxon>Salix</taxon>
    </lineage>
</organism>
<comment type="caution">
    <text evidence="1">The sequence shown here is derived from an EMBL/GenBank/DDBJ whole genome shotgun (WGS) entry which is preliminary data.</text>
</comment>
<evidence type="ECO:0000313" key="1">
    <source>
        <dbReference type="EMBL" id="KAJ6287821.1"/>
    </source>
</evidence>
<protein>
    <submittedName>
        <fullName evidence="1">Uncharacterized protein</fullName>
    </submittedName>
</protein>
<dbReference type="Proteomes" id="UP001141253">
    <property type="component" value="Unassembled WGS sequence"/>
</dbReference>
<dbReference type="EMBL" id="JAPFFI010001258">
    <property type="protein sequence ID" value="KAJ6287821.1"/>
    <property type="molecule type" value="Genomic_DNA"/>
</dbReference>
<sequence>MLVLRMSDCPSPTLTAQPESGTANAFHLLNRGSMVGPRPSDAEGVLRGDLVVPTGWRRWGSIHGFSFLFPHFAKGLKEDSASSCSQGPT</sequence>
<accession>A0ABQ8ZG46</accession>
<keyword evidence="2" id="KW-1185">Reference proteome</keyword>
<name>A0ABQ8ZG46_9ROSI</name>